<dbReference type="Pfam" id="PF01458">
    <property type="entry name" value="SUFBD_core"/>
    <property type="match status" value="1"/>
</dbReference>
<dbReference type="InterPro" id="IPR055346">
    <property type="entry name" value="Fe-S_cluster_assembly_SufBD"/>
</dbReference>
<evidence type="ECO:0000259" key="2">
    <source>
        <dbReference type="Pfam" id="PF01458"/>
    </source>
</evidence>
<evidence type="ECO:0000256" key="1">
    <source>
        <dbReference type="ARBA" id="ARBA00043967"/>
    </source>
</evidence>
<organism evidence="4">
    <name type="scientific">Caldithrix abyssi</name>
    <dbReference type="NCBI Taxonomy" id="187145"/>
    <lineage>
        <taxon>Bacteria</taxon>
        <taxon>Pseudomonadati</taxon>
        <taxon>Calditrichota</taxon>
        <taxon>Calditrichia</taxon>
        <taxon>Calditrichales</taxon>
        <taxon>Calditrichaceae</taxon>
        <taxon>Caldithrix</taxon>
    </lineage>
</organism>
<dbReference type="NCBIfam" id="TIGR01981">
    <property type="entry name" value="sufD"/>
    <property type="match status" value="1"/>
</dbReference>
<dbReference type="PANTHER" id="PTHR43575">
    <property type="entry name" value="PROTEIN ABCI7, CHLOROPLASTIC"/>
    <property type="match status" value="1"/>
</dbReference>
<dbReference type="Proteomes" id="UP000886111">
    <property type="component" value="Unassembled WGS sequence"/>
</dbReference>
<comment type="similarity">
    <text evidence="1">Belongs to the iron-sulfur cluster assembly SufBD family.</text>
</comment>
<dbReference type="InterPro" id="IPR045595">
    <property type="entry name" value="SufBD_N"/>
</dbReference>
<dbReference type="PANTHER" id="PTHR43575:SF1">
    <property type="entry name" value="PROTEIN ABCI7, CHLOROPLASTIC"/>
    <property type="match status" value="1"/>
</dbReference>
<reference evidence="4" key="1">
    <citation type="journal article" date="2020" name="mSystems">
        <title>Genome- and Community-Level Interaction Insights into Carbon Utilization and Element Cycling Functions of Hydrothermarchaeota in Hydrothermal Sediment.</title>
        <authorList>
            <person name="Zhou Z."/>
            <person name="Liu Y."/>
            <person name="Xu W."/>
            <person name="Pan J."/>
            <person name="Luo Z.H."/>
            <person name="Li M."/>
        </authorList>
    </citation>
    <scope>NUCLEOTIDE SEQUENCE [LARGE SCALE GENOMIC DNA]</scope>
    <source>
        <strain evidence="4">HyVt-76</strain>
    </source>
</reference>
<evidence type="ECO:0000313" key="4">
    <source>
        <dbReference type="EMBL" id="HHE55692.1"/>
    </source>
</evidence>
<dbReference type="InterPro" id="IPR011542">
    <property type="entry name" value="SUF_FeS_clus_asmbl_SufD"/>
</dbReference>
<gene>
    <name evidence="4" type="primary">sufD</name>
    <name evidence="4" type="ORF">ENL21_07910</name>
</gene>
<dbReference type="Pfam" id="PF19295">
    <property type="entry name" value="SufBD_N"/>
    <property type="match status" value="1"/>
</dbReference>
<accession>A0A7V5LJF1</accession>
<protein>
    <submittedName>
        <fullName evidence="4">Fe-S cluster assembly protein SufD</fullName>
    </submittedName>
</protein>
<dbReference type="EMBL" id="DRTD01000592">
    <property type="protein sequence ID" value="HHE55692.1"/>
    <property type="molecule type" value="Genomic_DNA"/>
</dbReference>
<sequence length="441" mass="49984">MLTIDLIKQQFEQFQSRLNGQKQLPAHQLRKVALEHVLQNRLPSAKDEEWRFTNPQPLLETPFQVADDQAGKSLTPDQLKPYLYSGFEGINLVFVNGYFIPHLSSQLETEGPIKIWPLSEVVQKDEALLAEIHNKEIVEYNTFSALNVAMFSDGLYLEIPSETVLEVPVNILNLGLGQKRNANNVLRNIIKIGDHSFVRLIETFLSLDDELHFTNSLTTVALGEHARMVHNKIHNENSSAYHVKNVLVKQQQSSQYVSNNITFGGRLVRNNIKVTLQGEFADAKLNGLYMGHGSQHQDNHTLIEHAAPNCTSHELYQGILIDKASAVFAGKILVERDAQKTDAIQSNNCLLLSDDARIDTMPQLEIYADDVKCTHGATVGQLDEEAIFYLRSRGISETRAKNFLIYSFAEQIIEQIKVDSVRDYVDQIILQRFKEDMNFVK</sequence>
<evidence type="ECO:0000259" key="3">
    <source>
        <dbReference type="Pfam" id="PF19295"/>
    </source>
</evidence>
<dbReference type="InterPro" id="IPR000825">
    <property type="entry name" value="SUF_FeS_clus_asmbl_SufBD_core"/>
</dbReference>
<proteinExistence type="inferred from homology"/>
<name>A0A7V5LJF1_CALAY</name>
<dbReference type="GO" id="GO:0016226">
    <property type="term" value="P:iron-sulfur cluster assembly"/>
    <property type="evidence" value="ECO:0007669"/>
    <property type="project" value="InterPro"/>
</dbReference>
<dbReference type="SUPFAM" id="SSF101960">
    <property type="entry name" value="Stabilizer of iron transporter SufD"/>
    <property type="match status" value="1"/>
</dbReference>
<feature type="domain" description="SUF system FeS cluster assembly SufBD N-terminal" evidence="3">
    <location>
        <begin position="10"/>
        <end position="171"/>
    </location>
</feature>
<comment type="caution">
    <text evidence="4">The sequence shown here is derived from an EMBL/GenBank/DDBJ whole genome shotgun (WGS) entry which is preliminary data.</text>
</comment>
<dbReference type="AlphaFoldDB" id="A0A7V5LJF1"/>
<dbReference type="InterPro" id="IPR037284">
    <property type="entry name" value="SUF_FeS_clus_asmbl_SufBD_sf"/>
</dbReference>
<feature type="domain" description="SUF system FeS cluster assembly SufBD core" evidence="2">
    <location>
        <begin position="181"/>
        <end position="408"/>
    </location>
</feature>